<dbReference type="AlphaFoldDB" id="A0A139ATY8"/>
<organism evidence="4 5">
    <name type="scientific">Gonapodya prolifera (strain JEL478)</name>
    <name type="common">Monoblepharis prolifera</name>
    <dbReference type="NCBI Taxonomy" id="1344416"/>
    <lineage>
        <taxon>Eukaryota</taxon>
        <taxon>Fungi</taxon>
        <taxon>Fungi incertae sedis</taxon>
        <taxon>Chytridiomycota</taxon>
        <taxon>Chytridiomycota incertae sedis</taxon>
        <taxon>Monoblepharidomycetes</taxon>
        <taxon>Monoblepharidales</taxon>
        <taxon>Gonapodyaceae</taxon>
        <taxon>Gonapodya</taxon>
    </lineage>
</organism>
<evidence type="ECO:0000313" key="4">
    <source>
        <dbReference type="EMBL" id="KXS20191.1"/>
    </source>
</evidence>
<sequence length="290" mass="31951">MSSPTEWTPPKAIEELFAQTAGNNFASINAPTAGARTVQELPKGSAPLQLYSLATPNGQKVGIILEELAEAGIKEADYDAFVIRLNGEQFTSGFVGVNPNSKIPALVDTKPSDGGEPVNLFESANIVLYLAEKHKFLMPEDSRKKAEVMNWVFWQMAGQGPMTGNFGHFFVYAPADKVEARNYGVARYGMEVLRLSDVLEKHLADGRSYLLGEDYTIADVVVFPWFNTLHRGYAHKSGMTAATFLNVDRFPKLNAWRDRLLARPAVQRGITVCRGTDGVGKPWLADNQKL</sequence>
<dbReference type="SFLD" id="SFLDS00019">
    <property type="entry name" value="Glutathione_Transferase_(cytos"/>
    <property type="match status" value="1"/>
</dbReference>
<dbReference type="SFLD" id="SFLDG01151">
    <property type="entry name" value="Main.2:_Nu-like"/>
    <property type="match status" value="1"/>
</dbReference>
<dbReference type="OMA" id="FPITRKW"/>
<dbReference type="PANTHER" id="PTHR44051">
    <property type="entry name" value="GLUTATHIONE S-TRANSFERASE-RELATED"/>
    <property type="match status" value="1"/>
</dbReference>
<dbReference type="GO" id="GO:0016740">
    <property type="term" value="F:transferase activity"/>
    <property type="evidence" value="ECO:0007669"/>
    <property type="project" value="UniProtKB-KW"/>
</dbReference>
<protein>
    <submittedName>
        <fullName evidence="4">Glutathione S-transferase</fullName>
    </submittedName>
</protein>
<evidence type="ECO:0000259" key="2">
    <source>
        <dbReference type="PROSITE" id="PS50404"/>
    </source>
</evidence>
<dbReference type="InterPro" id="IPR036282">
    <property type="entry name" value="Glutathione-S-Trfase_C_sf"/>
</dbReference>
<dbReference type="Pfam" id="PF13409">
    <property type="entry name" value="GST_N_2"/>
    <property type="match status" value="1"/>
</dbReference>
<dbReference type="Gene3D" id="3.40.30.10">
    <property type="entry name" value="Glutaredoxin"/>
    <property type="match status" value="1"/>
</dbReference>
<dbReference type="EMBL" id="KQ965736">
    <property type="protein sequence ID" value="KXS20191.1"/>
    <property type="molecule type" value="Genomic_DNA"/>
</dbReference>
<dbReference type="InterPro" id="IPR036249">
    <property type="entry name" value="Thioredoxin-like_sf"/>
</dbReference>
<keyword evidence="5" id="KW-1185">Reference proteome</keyword>
<dbReference type="Pfam" id="PF13410">
    <property type="entry name" value="GST_C_2"/>
    <property type="match status" value="1"/>
</dbReference>
<dbReference type="Proteomes" id="UP000070544">
    <property type="component" value="Unassembled WGS sequence"/>
</dbReference>
<dbReference type="OrthoDB" id="422574at2759"/>
<dbReference type="SUPFAM" id="SSF52833">
    <property type="entry name" value="Thioredoxin-like"/>
    <property type="match status" value="1"/>
</dbReference>
<evidence type="ECO:0000313" key="5">
    <source>
        <dbReference type="Proteomes" id="UP000070544"/>
    </source>
</evidence>
<evidence type="ECO:0000259" key="3">
    <source>
        <dbReference type="PROSITE" id="PS50405"/>
    </source>
</evidence>
<dbReference type="Gene3D" id="1.20.1050.10">
    <property type="match status" value="1"/>
</dbReference>
<dbReference type="CDD" id="cd03048">
    <property type="entry name" value="GST_N_Ure2p_like"/>
    <property type="match status" value="1"/>
</dbReference>
<comment type="similarity">
    <text evidence="1">Belongs to the GST superfamily.</text>
</comment>
<dbReference type="InterPro" id="IPR040079">
    <property type="entry name" value="Glutathione_S-Trfase"/>
</dbReference>
<dbReference type="InterPro" id="IPR004045">
    <property type="entry name" value="Glutathione_S-Trfase_N"/>
</dbReference>
<dbReference type="PROSITE" id="PS50404">
    <property type="entry name" value="GST_NTER"/>
    <property type="match status" value="1"/>
</dbReference>
<dbReference type="SUPFAM" id="SSF47616">
    <property type="entry name" value="GST C-terminal domain-like"/>
    <property type="match status" value="1"/>
</dbReference>
<dbReference type="SFLD" id="SFLDG00358">
    <property type="entry name" value="Main_(cytGST)"/>
    <property type="match status" value="1"/>
</dbReference>
<reference evidence="4 5" key="1">
    <citation type="journal article" date="2015" name="Genome Biol. Evol.">
        <title>Phylogenomic analyses indicate that early fungi evolved digesting cell walls of algal ancestors of land plants.</title>
        <authorList>
            <person name="Chang Y."/>
            <person name="Wang S."/>
            <person name="Sekimoto S."/>
            <person name="Aerts A.L."/>
            <person name="Choi C."/>
            <person name="Clum A."/>
            <person name="LaButti K.M."/>
            <person name="Lindquist E.A."/>
            <person name="Yee Ngan C."/>
            <person name="Ohm R.A."/>
            <person name="Salamov A.A."/>
            <person name="Grigoriev I.V."/>
            <person name="Spatafora J.W."/>
            <person name="Berbee M.L."/>
        </authorList>
    </citation>
    <scope>NUCLEOTIDE SEQUENCE [LARGE SCALE GENOMIC DNA]</scope>
    <source>
        <strain evidence="4 5">JEL478</strain>
    </source>
</reference>
<dbReference type="PROSITE" id="PS50405">
    <property type="entry name" value="GST_CTER"/>
    <property type="match status" value="1"/>
</dbReference>
<feature type="domain" description="GST N-terminal" evidence="2">
    <location>
        <begin position="49"/>
        <end position="138"/>
    </location>
</feature>
<dbReference type="InterPro" id="IPR010987">
    <property type="entry name" value="Glutathione-S-Trfase_C-like"/>
</dbReference>
<proteinExistence type="inferred from homology"/>
<dbReference type="PANTHER" id="PTHR44051:SF8">
    <property type="entry name" value="GLUTATHIONE S-TRANSFERASE GSTA"/>
    <property type="match status" value="1"/>
</dbReference>
<keyword evidence="4" id="KW-0808">Transferase</keyword>
<gene>
    <name evidence="4" type="ORF">M427DRAFT_131575</name>
</gene>
<evidence type="ECO:0000256" key="1">
    <source>
        <dbReference type="ARBA" id="ARBA00007409"/>
    </source>
</evidence>
<feature type="domain" description="GST C-terminal" evidence="3">
    <location>
        <begin position="141"/>
        <end position="290"/>
    </location>
</feature>
<dbReference type="STRING" id="1344416.A0A139ATY8"/>
<name>A0A139ATY8_GONPJ</name>
<accession>A0A139ATY8</accession>